<keyword evidence="1" id="KW-0540">Nuclease</keyword>
<name>E1GYN1_9BACT</name>
<keyword evidence="2" id="KW-0680">Restriction system</keyword>
<dbReference type="AlphaFoldDB" id="E1GYN1"/>
<dbReference type="Proteomes" id="UP000016016">
    <property type="component" value="Unassembled WGS sequence"/>
</dbReference>
<dbReference type="EC" id="3.1.21.4" evidence="6"/>
<dbReference type="GO" id="GO:0003677">
    <property type="term" value="F:DNA binding"/>
    <property type="evidence" value="ECO:0007669"/>
    <property type="project" value="InterPro"/>
</dbReference>
<proteinExistence type="predicted"/>
<evidence type="ECO:0000256" key="1">
    <source>
        <dbReference type="ARBA" id="ARBA00022722"/>
    </source>
</evidence>
<evidence type="ECO:0000256" key="6">
    <source>
        <dbReference type="ARBA" id="ARBA00093790"/>
    </source>
</evidence>
<dbReference type="RefSeq" id="WP_008451344.1">
    <property type="nucleotide sequence ID" value="NZ_ADFQ01000112.1"/>
</dbReference>
<organism evidence="7 8">
    <name type="scientific">Prevotella amnii CRIS 21A-A</name>
    <dbReference type="NCBI Taxonomy" id="679191"/>
    <lineage>
        <taxon>Bacteria</taxon>
        <taxon>Pseudomonadati</taxon>
        <taxon>Bacteroidota</taxon>
        <taxon>Bacteroidia</taxon>
        <taxon>Bacteroidales</taxon>
        <taxon>Prevotellaceae</taxon>
        <taxon>Prevotella</taxon>
    </lineage>
</organism>
<evidence type="ECO:0000313" key="7">
    <source>
        <dbReference type="EMBL" id="EFN90230.1"/>
    </source>
</evidence>
<keyword evidence="4" id="KW-0378">Hydrolase</keyword>
<dbReference type="GO" id="GO:0009036">
    <property type="term" value="F:type II site-specific deoxyribonuclease activity"/>
    <property type="evidence" value="ECO:0007669"/>
    <property type="project" value="InterPro"/>
</dbReference>
<evidence type="ECO:0000256" key="2">
    <source>
        <dbReference type="ARBA" id="ARBA00022747"/>
    </source>
</evidence>
<evidence type="ECO:0000313" key="8">
    <source>
        <dbReference type="Proteomes" id="UP000016016"/>
    </source>
</evidence>
<accession>E1GYN1</accession>
<sequence>MALSNSKKQKIAESVIKVLFKRFSSFPEHYENNRNAPFHVAFLNAFSDKLNGRVHNIPDYISLSSWLHGLNTTLGQSFFETTAHILCDGDKRDFNNVQIYESQKYAIDDIITKLKNGSKPPSVNKENEIIMKNAHGNIVEGTRFTADCIFENDNEIVAIELKSVRPNSGEMKGEKQKILNAKAVLKNRFPQKRIKYYFGFPFDPTSKTDTGYNKTRFLDYLVEAKKFCDEEEVLIGDELWSYLAGSENTMTELIHIINRIATPDFMENFNKIQEIGNERLEDCRQLLESWYLYSEIEILNNIENIKNNKELNRILYNKIFKTNGEYNTNRLQLLNIV</sequence>
<keyword evidence="3 7" id="KW-0255">Endonuclease</keyword>
<gene>
    <name evidence="7" type="ORF">HMPREF9018_0045</name>
</gene>
<comment type="catalytic activity">
    <reaction evidence="5">
        <text>Endonucleolytic cleavage of DNA to give specific double-stranded fragments with terminal 5'-phosphates.</text>
        <dbReference type="EC" id="3.1.21.4"/>
    </reaction>
</comment>
<evidence type="ECO:0000256" key="4">
    <source>
        <dbReference type="ARBA" id="ARBA00022801"/>
    </source>
</evidence>
<protein>
    <recommendedName>
        <fullName evidence="6">type II site-specific deoxyribonuclease</fullName>
        <ecNumber evidence="6">3.1.21.4</ecNumber>
    </recommendedName>
</protein>
<evidence type="ECO:0000256" key="5">
    <source>
        <dbReference type="ARBA" id="ARBA00093760"/>
    </source>
</evidence>
<evidence type="ECO:0000256" key="3">
    <source>
        <dbReference type="ARBA" id="ARBA00022759"/>
    </source>
</evidence>
<reference evidence="7 8" key="1">
    <citation type="submission" date="2010-09" db="EMBL/GenBank/DDBJ databases">
        <authorList>
            <person name="Harkins D.M."/>
            <person name="Madupu R."/>
            <person name="Durkin A.S."/>
            <person name="Torralba M."/>
            <person name="Methe B."/>
            <person name="Sutton G.G."/>
            <person name="Nelson K.E."/>
        </authorList>
    </citation>
    <scope>NUCLEOTIDE SEQUENCE [LARGE SCALE GENOMIC DNA]</scope>
    <source>
        <strain evidence="7 8">CRIS 21A-A</strain>
    </source>
</reference>
<dbReference type="Pfam" id="PF09520">
    <property type="entry name" value="RE_TdeIII"/>
    <property type="match status" value="1"/>
</dbReference>
<comment type="caution">
    <text evidence="7">The sequence shown here is derived from an EMBL/GenBank/DDBJ whole genome shotgun (WGS) entry which is preliminary data.</text>
</comment>
<dbReference type="EMBL" id="ADFQ01000112">
    <property type="protein sequence ID" value="EFN90230.1"/>
    <property type="molecule type" value="Genomic_DNA"/>
</dbReference>
<dbReference type="InterPro" id="IPR019045">
    <property type="entry name" value="Restrct_endonuc_II_HinfI"/>
</dbReference>
<dbReference type="GO" id="GO:0009307">
    <property type="term" value="P:DNA restriction-modification system"/>
    <property type="evidence" value="ECO:0007669"/>
    <property type="project" value="InterPro"/>
</dbReference>